<protein>
    <submittedName>
        <fullName evidence="1">Uncharacterized protein</fullName>
    </submittedName>
</protein>
<sequence>MNNNYENEVLKYHKKKESNISKAKKKSKHKHQYKECLLQYKYNFKDNVFTDEEKEKTHTTLSSYCVICGKIGGQLENSIVIDYLQTKYINNKRKCRSVMDGKELYEKYHDRLPVFFVEDYWKDKYVNLEQKEKK</sequence>
<organism evidence="1">
    <name type="scientific">Siphoviridae sp. ctXZx16</name>
    <dbReference type="NCBI Taxonomy" id="2826371"/>
    <lineage>
        <taxon>Viruses</taxon>
        <taxon>Duplodnaviria</taxon>
        <taxon>Heunggongvirae</taxon>
        <taxon>Uroviricota</taxon>
        <taxon>Caudoviricetes</taxon>
    </lineage>
</organism>
<accession>A0A8S5ML36</accession>
<evidence type="ECO:0000313" key="1">
    <source>
        <dbReference type="EMBL" id="DAD82944.1"/>
    </source>
</evidence>
<proteinExistence type="predicted"/>
<dbReference type="EMBL" id="BK014925">
    <property type="protein sequence ID" value="DAD82944.1"/>
    <property type="molecule type" value="Genomic_DNA"/>
</dbReference>
<name>A0A8S5ML36_9CAUD</name>
<reference evidence="1" key="1">
    <citation type="journal article" date="2021" name="Proc. Natl. Acad. Sci. U.S.A.">
        <title>A Catalog of Tens of Thousands of Viruses from Human Metagenomes Reveals Hidden Associations with Chronic Diseases.</title>
        <authorList>
            <person name="Tisza M.J."/>
            <person name="Buck C.B."/>
        </authorList>
    </citation>
    <scope>NUCLEOTIDE SEQUENCE</scope>
    <source>
        <strain evidence="1">CtXZx16</strain>
    </source>
</reference>